<reference evidence="1" key="1">
    <citation type="submission" date="2020-05" db="EMBL/GenBank/DDBJ databases">
        <authorList>
            <person name="Chiriac C."/>
            <person name="Salcher M."/>
            <person name="Ghai R."/>
            <person name="Kavagutti S V."/>
        </authorList>
    </citation>
    <scope>NUCLEOTIDE SEQUENCE</scope>
</reference>
<dbReference type="EMBL" id="CAFAAM010000100">
    <property type="protein sequence ID" value="CAB4805687.1"/>
    <property type="molecule type" value="Genomic_DNA"/>
</dbReference>
<name>A0A6J6HV62_9ZZZZ</name>
<evidence type="ECO:0000313" key="2">
    <source>
        <dbReference type="EMBL" id="CAB4805687.1"/>
    </source>
</evidence>
<gene>
    <name evidence="1" type="ORF">UFOPK1906_00426</name>
    <name evidence="2" type="ORF">UFOPK3010_00851</name>
</gene>
<proteinExistence type="predicted"/>
<dbReference type="AlphaFoldDB" id="A0A6J6HV62"/>
<accession>A0A6J6HV62</accession>
<sequence>MKVTGENLRKEELFLPIGAVVHDRRANGIERKHWHWCASTHRLVEEYELIDRASSLTAVFLGPTNSGPPIGTHLLPDVLGGLADSVTVREGLNRLFVKEIVVIGAKLCAQGFLLW</sequence>
<dbReference type="EMBL" id="CAEZVC010000015">
    <property type="protein sequence ID" value="CAB4616687.1"/>
    <property type="molecule type" value="Genomic_DNA"/>
</dbReference>
<protein>
    <submittedName>
        <fullName evidence="1">Unannotated protein</fullName>
    </submittedName>
</protein>
<organism evidence="1">
    <name type="scientific">freshwater metagenome</name>
    <dbReference type="NCBI Taxonomy" id="449393"/>
    <lineage>
        <taxon>unclassified sequences</taxon>
        <taxon>metagenomes</taxon>
        <taxon>ecological metagenomes</taxon>
    </lineage>
</organism>
<evidence type="ECO:0000313" key="1">
    <source>
        <dbReference type="EMBL" id="CAB4616687.1"/>
    </source>
</evidence>